<gene>
    <name evidence="2" type="ORF">ENSA5_05410</name>
</gene>
<dbReference type="PROSITE" id="PS51257">
    <property type="entry name" value="PROKAR_LIPOPROTEIN"/>
    <property type="match status" value="1"/>
</dbReference>
<reference evidence="2 3" key="1">
    <citation type="submission" date="2018-03" db="EMBL/GenBank/DDBJ databases">
        <title>Draft Genome Sequences of the Obligatory Marine Myxobacteria Enhygromyxa salina SWB005.</title>
        <authorList>
            <person name="Poehlein A."/>
            <person name="Moghaddam J.A."/>
            <person name="Harms H."/>
            <person name="Alanjari M."/>
            <person name="Koenig G.M."/>
            <person name="Daniel R."/>
            <person name="Schaeberle T.F."/>
        </authorList>
    </citation>
    <scope>NUCLEOTIDE SEQUENCE [LARGE SCALE GENOMIC DNA]</scope>
    <source>
        <strain evidence="2 3">SWB005</strain>
    </source>
</reference>
<sequence length="400" mass="42396">MNHRILPLILLPMMFAACTGDDPADGDTAIATDGTDGTGPETGDDDDGGDGDGDGEPLAGLPILGDATHDIANLDVTIISTPDDGLNFPTDLEFKPGVPGELWVTNRQDFSIVVYQAAGQPGQASMKFQSEFDNGAHFLAKPAALAFGDNGNFATAQQENGVTQPGDPVDGSFMGPTLWTSNLADFNAGHQGHLDMLHNSPLASGIAWEAENTYWVYDGTHGSLTRYKFNKDHGLGGTDHTDGEIYRYANGALGYEHSIPSHVVFDHSSTYVYAADTQNGLIVRLDPTTANTGNLISPNYDGCQMNYMDDAELIVLVDGAGLEAPMTKPSGLELVGDVLFVSDPIEGRVYGFDLDGTVLDWLDTGLPPGSLMGMAFDDEGNMWIADAAANQVRKFSVPAG</sequence>
<keyword evidence="3" id="KW-1185">Reference proteome</keyword>
<name>A0A2S9YID6_9BACT</name>
<dbReference type="Proteomes" id="UP000237968">
    <property type="component" value="Unassembled WGS sequence"/>
</dbReference>
<proteinExistence type="predicted"/>
<dbReference type="Gene3D" id="2.120.10.30">
    <property type="entry name" value="TolB, C-terminal domain"/>
    <property type="match status" value="1"/>
</dbReference>
<feature type="region of interest" description="Disordered" evidence="1">
    <location>
        <begin position="26"/>
        <end position="58"/>
    </location>
</feature>
<dbReference type="SUPFAM" id="SSF50969">
    <property type="entry name" value="YVTN repeat-like/Quinoprotein amine dehydrogenase"/>
    <property type="match status" value="1"/>
</dbReference>
<organism evidence="2 3">
    <name type="scientific">Enhygromyxa salina</name>
    <dbReference type="NCBI Taxonomy" id="215803"/>
    <lineage>
        <taxon>Bacteria</taxon>
        <taxon>Pseudomonadati</taxon>
        <taxon>Myxococcota</taxon>
        <taxon>Polyangia</taxon>
        <taxon>Nannocystales</taxon>
        <taxon>Nannocystaceae</taxon>
        <taxon>Enhygromyxa</taxon>
    </lineage>
</organism>
<dbReference type="AlphaFoldDB" id="A0A2S9YID6"/>
<dbReference type="EMBL" id="PVNK01000025">
    <property type="protein sequence ID" value="PRQ04776.1"/>
    <property type="molecule type" value="Genomic_DNA"/>
</dbReference>
<feature type="compositionally biased region" description="Low complexity" evidence="1">
    <location>
        <begin position="26"/>
        <end position="41"/>
    </location>
</feature>
<evidence type="ECO:0008006" key="4">
    <source>
        <dbReference type="Google" id="ProtNLM"/>
    </source>
</evidence>
<evidence type="ECO:0000313" key="3">
    <source>
        <dbReference type="Proteomes" id="UP000237968"/>
    </source>
</evidence>
<comment type="caution">
    <text evidence="2">The sequence shown here is derived from an EMBL/GenBank/DDBJ whole genome shotgun (WGS) entry which is preliminary data.</text>
</comment>
<dbReference type="InterPro" id="IPR011044">
    <property type="entry name" value="Quino_amine_DH_bsu"/>
</dbReference>
<dbReference type="SUPFAM" id="SSF63825">
    <property type="entry name" value="YWTD domain"/>
    <property type="match status" value="1"/>
</dbReference>
<accession>A0A2S9YID6</accession>
<feature type="compositionally biased region" description="Acidic residues" evidence="1">
    <location>
        <begin position="42"/>
        <end position="55"/>
    </location>
</feature>
<evidence type="ECO:0000313" key="2">
    <source>
        <dbReference type="EMBL" id="PRQ04776.1"/>
    </source>
</evidence>
<dbReference type="InterPro" id="IPR011042">
    <property type="entry name" value="6-blade_b-propeller_TolB-like"/>
</dbReference>
<evidence type="ECO:0000256" key="1">
    <source>
        <dbReference type="SAM" id="MobiDB-lite"/>
    </source>
</evidence>
<protein>
    <recommendedName>
        <fullName evidence="4">NHL repeat protein</fullName>
    </recommendedName>
</protein>